<gene>
    <name evidence="2" type="ordered locus">msl8618</name>
</gene>
<name>Q98IW0_RHILO</name>
<dbReference type="Proteomes" id="UP000000552">
    <property type="component" value="Chromosome"/>
</dbReference>
<dbReference type="AlphaFoldDB" id="Q98IW0"/>
<evidence type="ECO:0000313" key="2">
    <source>
        <dbReference type="EMBL" id="BAB49406.1"/>
    </source>
</evidence>
<protein>
    <submittedName>
        <fullName evidence="2">Msl8618 protein</fullName>
    </submittedName>
</protein>
<sequence>MIIATSTRPGMMPFHTESSRLRPAARSADIRPLGISFAMWVREDNAMLQAGMPGDCHSSNDLSNELFWLE</sequence>
<dbReference type="EMBL" id="BA000012">
    <property type="protein sequence ID" value="BAB49406.1"/>
    <property type="molecule type" value="Genomic_DNA"/>
</dbReference>
<dbReference type="HOGENOM" id="CLU_2755103_0_0_5"/>
<organism evidence="2 3">
    <name type="scientific">Mesorhizobium japonicum (strain LMG 29417 / CECT 9101 / MAFF 303099)</name>
    <name type="common">Mesorhizobium loti (strain MAFF 303099)</name>
    <dbReference type="NCBI Taxonomy" id="266835"/>
    <lineage>
        <taxon>Bacteria</taxon>
        <taxon>Pseudomonadati</taxon>
        <taxon>Pseudomonadota</taxon>
        <taxon>Alphaproteobacteria</taxon>
        <taxon>Hyphomicrobiales</taxon>
        <taxon>Phyllobacteriaceae</taxon>
        <taxon>Mesorhizobium</taxon>
    </lineage>
</organism>
<evidence type="ECO:0000256" key="1">
    <source>
        <dbReference type="SAM" id="MobiDB-lite"/>
    </source>
</evidence>
<reference evidence="2 3" key="1">
    <citation type="journal article" date="2000" name="DNA Res.">
        <title>Complete genome structure of the nitrogen-fixing symbiotic bacterium Mesorhizobium loti.</title>
        <authorList>
            <person name="Kaneko T."/>
            <person name="Nakamura Y."/>
            <person name="Sato S."/>
            <person name="Asamizu E."/>
            <person name="Kato T."/>
            <person name="Sasamoto S."/>
            <person name="Watanabe A."/>
            <person name="Idesawa K."/>
            <person name="Ishikawa A."/>
            <person name="Kawashima K."/>
            <person name="Kimura T."/>
            <person name="Kishida Y."/>
            <person name="Kiyokawa C."/>
            <person name="Kohara M."/>
            <person name="Matsumoto M."/>
            <person name="Matsuno A."/>
            <person name="Mochizuki Y."/>
            <person name="Nakayama S."/>
            <person name="Nakazaki N."/>
            <person name="Shimpo S."/>
            <person name="Sugimoto M."/>
            <person name="Takeuchi C."/>
            <person name="Yamada M."/>
            <person name="Tabata S."/>
        </authorList>
    </citation>
    <scope>NUCLEOTIDE SEQUENCE [LARGE SCALE GENOMIC DNA]</scope>
    <source>
        <strain evidence="3">LMG 29417 / CECT 9101 / MAFF 303099</strain>
    </source>
</reference>
<accession>Q98IW0</accession>
<evidence type="ECO:0000313" key="3">
    <source>
        <dbReference type="Proteomes" id="UP000000552"/>
    </source>
</evidence>
<proteinExistence type="predicted"/>
<dbReference type="KEGG" id="mlo:msl8618"/>
<feature type="region of interest" description="Disordered" evidence="1">
    <location>
        <begin position="1"/>
        <end position="25"/>
    </location>
</feature>